<keyword evidence="6" id="KW-1185">Reference proteome</keyword>
<dbReference type="Proteomes" id="UP001153714">
    <property type="component" value="Chromosome 1"/>
</dbReference>
<dbReference type="AlphaFoldDB" id="A0A9N9QL85"/>
<gene>
    <name evidence="5" type="ORF">DIATSA_LOCUS816</name>
</gene>
<feature type="domain" description="Ig-like" evidence="4">
    <location>
        <begin position="118"/>
        <end position="152"/>
    </location>
</feature>
<dbReference type="InterPro" id="IPR003598">
    <property type="entry name" value="Ig_sub2"/>
</dbReference>
<dbReference type="PANTHER" id="PTHR45080">
    <property type="entry name" value="CONTACTIN 5"/>
    <property type="match status" value="1"/>
</dbReference>
<evidence type="ECO:0000259" key="4">
    <source>
        <dbReference type="PROSITE" id="PS50835"/>
    </source>
</evidence>
<reference evidence="5" key="2">
    <citation type="submission" date="2022-10" db="EMBL/GenBank/DDBJ databases">
        <authorList>
            <consortium name="ENA_rothamsted_submissions"/>
            <consortium name="culmorum"/>
            <person name="King R."/>
        </authorList>
    </citation>
    <scope>NUCLEOTIDE SEQUENCE</scope>
</reference>
<dbReference type="Pfam" id="PF13927">
    <property type="entry name" value="Ig_3"/>
    <property type="match status" value="1"/>
</dbReference>
<dbReference type="InterPro" id="IPR007110">
    <property type="entry name" value="Ig-like_dom"/>
</dbReference>
<dbReference type="OrthoDB" id="5985519at2759"/>
<evidence type="ECO:0000256" key="2">
    <source>
        <dbReference type="ARBA" id="ARBA00023157"/>
    </source>
</evidence>
<dbReference type="SMART" id="SM00408">
    <property type="entry name" value="IGc2"/>
    <property type="match status" value="1"/>
</dbReference>
<name>A0A9N9QL85_9NEOP</name>
<dbReference type="InterPro" id="IPR050958">
    <property type="entry name" value="Cell_Adh-Cytoskel_Orgn"/>
</dbReference>
<dbReference type="SMART" id="SM00409">
    <property type="entry name" value="IG"/>
    <property type="match status" value="1"/>
</dbReference>
<dbReference type="PANTHER" id="PTHR45080:SF8">
    <property type="entry name" value="IG-LIKE DOMAIN-CONTAINING PROTEIN"/>
    <property type="match status" value="1"/>
</dbReference>
<organism evidence="5 6">
    <name type="scientific">Diatraea saccharalis</name>
    <name type="common">sugarcane borer</name>
    <dbReference type="NCBI Taxonomy" id="40085"/>
    <lineage>
        <taxon>Eukaryota</taxon>
        <taxon>Metazoa</taxon>
        <taxon>Ecdysozoa</taxon>
        <taxon>Arthropoda</taxon>
        <taxon>Hexapoda</taxon>
        <taxon>Insecta</taxon>
        <taxon>Pterygota</taxon>
        <taxon>Neoptera</taxon>
        <taxon>Endopterygota</taxon>
        <taxon>Lepidoptera</taxon>
        <taxon>Glossata</taxon>
        <taxon>Ditrysia</taxon>
        <taxon>Pyraloidea</taxon>
        <taxon>Crambidae</taxon>
        <taxon>Crambinae</taxon>
        <taxon>Diatraea</taxon>
    </lineage>
</organism>
<dbReference type="CDD" id="cd00096">
    <property type="entry name" value="Ig"/>
    <property type="match status" value="1"/>
</dbReference>
<dbReference type="Gene3D" id="2.60.40.10">
    <property type="entry name" value="Immunoglobulins"/>
    <property type="match status" value="2"/>
</dbReference>
<dbReference type="GO" id="GO:0007156">
    <property type="term" value="P:homophilic cell adhesion via plasma membrane adhesion molecules"/>
    <property type="evidence" value="ECO:0007669"/>
    <property type="project" value="TreeGrafter"/>
</dbReference>
<evidence type="ECO:0000313" key="5">
    <source>
        <dbReference type="EMBL" id="CAG9782572.1"/>
    </source>
</evidence>
<evidence type="ECO:0000313" key="6">
    <source>
        <dbReference type="Proteomes" id="UP001153714"/>
    </source>
</evidence>
<dbReference type="InterPro" id="IPR013783">
    <property type="entry name" value="Ig-like_fold"/>
</dbReference>
<dbReference type="InterPro" id="IPR036179">
    <property type="entry name" value="Ig-like_dom_sf"/>
</dbReference>
<dbReference type="EMBL" id="OU893332">
    <property type="protein sequence ID" value="CAG9782572.1"/>
    <property type="molecule type" value="Genomic_DNA"/>
</dbReference>
<sequence length="228" mass="25496">MTLDDIGNYTCEAYNEGNRQLLSAHVTITGIEILKQPDDNIEIICSIEKGKPKPNIKWEYRTDSYGEFDVIPDGVVVDENVLTIPSATVDHKGEYKCTATNIVGEGSSVTELKIRYAPKITNDENTFVEVMGGDLVELPCEVDAIPEATVRWEMYQDDVIVNLGDRHSIKDNNSLIQYPKQQQSSVEGAPARFSNRRIIKEDKEGTLVFCAQASDVLKYHPAEQQSII</sequence>
<evidence type="ECO:0000256" key="1">
    <source>
        <dbReference type="ARBA" id="ARBA00022729"/>
    </source>
</evidence>
<keyword evidence="2" id="KW-1015">Disulfide bond</keyword>
<feature type="domain" description="Ig-like" evidence="4">
    <location>
        <begin position="39"/>
        <end position="115"/>
    </location>
</feature>
<reference evidence="5" key="1">
    <citation type="submission" date="2021-12" db="EMBL/GenBank/DDBJ databases">
        <authorList>
            <person name="King R."/>
        </authorList>
    </citation>
    <scope>NUCLEOTIDE SEQUENCE</scope>
</reference>
<dbReference type="PROSITE" id="PS50835">
    <property type="entry name" value="IG_LIKE"/>
    <property type="match status" value="2"/>
</dbReference>
<dbReference type="InterPro" id="IPR003599">
    <property type="entry name" value="Ig_sub"/>
</dbReference>
<dbReference type="SUPFAM" id="SSF48726">
    <property type="entry name" value="Immunoglobulin"/>
    <property type="match status" value="2"/>
</dbReference>
<evidence type="ECO:0000256" key="3">
    <source>
        <dbReference type="ARBA" id="ARBA00023319"/>
    </source>
</evidence>
<keyword evidence="3" id="KW-0393">Immunoglobulin domain</keyword>
<protein>
    <recommendedName>
        <fullName evidence="4">Ig-like domain-containing protein</fullName>
    </recommendedName>
</protein>
<keyword evidence="1" id="KW-0732">Signal</keyword>
<accession>A0A9N9QL85</accession>
<dbReference type="GO" id="GO:0005886">
    <property type="term" value="C:plasma membrane"/>
    <property type="evidence" value="ECO:0007669"/>
    <property type="project" value="TreeGrafter"/>
</dbReference>
<proteinExistence type="predicted"/>